<dbReference type="EMBL" id="JBELPZ010000008">
    <property type="protein sequence ID" value="MFL9844570.1"/>
    <property type="molecule type" value="Genomic_DNA"/>
</dbReference>
<gene>
    <name evidence="2" type="ORF">ABS766_09070</name>
</gene>
<evidence type="ECO:0008006" key="4">
    <source>
        <dbReference type="Google" id="ProtNLM"/>
    </source>
</evidence>
<evidence type="ECO:0000313" key="2">
    <source>
        <dbReference type="EMBL" id="MFL9844570.1"/>
    </source>
</evidence>
<keyword evidence="3" id="KW-1185">Reference proteome</keyword>
<accession>A0ABW8YX57</accession>
<proteinExistence type="predicted"/>
<evidence type="ECO:0000313" key="3">
    <source>
        <dbReference type="Proteomes" id="UP001629156"/>
    </source>
</evidence>
<feature type="chain" id="PRO_5047307284" description="Outer membrane protein beta-barrel domain-containing protein" evidence="1">
    <location>
        <begin position="23"/>
        <end position="236"/>
    </location>
</feature>
<evidence type="ECO:0000256" key="1">
    <source>
        <dbReference type="SAM" id="SignalP"/>
    </source>
</evidence>
<organism evidence="2 3">
    <name type="scientific">Flavobacterium rhizosphaerae</name>
    <dbReference type="NCBI Taxonomy" id="3163298"/>
    <lineage>
        <taxon>Bacteria</taxon>
        <taxon>Pseudomonadati</taxon>
        <taxon>Bacteroidota</taxon>
        <taxon>Flavobacteriia</taxon>
        <taxon>Flavobacteriales</taxon>
        <taxon>Flavobacteriaceae</taxon>
        <taxon>Flavobacterium</taxon>
    </lineage>
</organism>
<protein>
    <recommendedName>
        <fullName evidence="4">Outer membrane protein beta-barrel domain-containing protein</fullName>
    </recommendedName>
</protein>
<comment type="caution">
    <text evidence="2">The sequence shown here is derived from an EMBL/GenBank/DDBJ whole genome shotgun (WGS) entry which is preliminary data.</text>
</comment>
<sequence>MKKIIFVTALLFACGVSGYAQENTVEETTAEDAYESTSLIISAGVASNTSPEINQNLKFSGLPQLNTTSFLLGIGYNVTSEKVLMDFEWETAYMNEKKTETDRVRTISTGAVLRIHYIPLRWKDKLVSGGLDLGYMYNQADIYSRGRVIDFNNLNPSAYTGHLSLYNNMFYVGPSASFGVWQGKGSGMRIVTGYRWGFGGKWKSEFAAINNTVKENGTGQFYAKIIINLGSLHFGS</sequence>
<reference evidence="2 3" key="1">
    <citation type="submission" date="2024-06" db="EMBL/GenBank/DDBJ databases">
        <authorList>
            <person name="Kaempfer P."/>
            <person name="Viver T."/>
        </authorList>
    </citation>
    <scope>NUCLEOTIDE SEQUENCE [LARGE SCALE GENOMIC DNA]</scope>
    <source>
        <strain evidence="2 3">ST-119</strain>
    </source>
</reference>
<name>A0ABW8YX57_9FLAO</name>
<dbReference type="RefSeq" id="WP_408084823.1">
    <property type="nucleotide sequence ID" value="NZ_JBELPZ010000008.1"/>
</dbReference>
<keyword evidence="1" id="KW-0732">Signal</keyword>
<dbReference type="Proteomes" id="UP001629156">
    <property type="component" value="Unassembled WGS sequence"/>
</dbReference>
<feature type="signal peptide" evidence="1">
    <location>
        <begin position="1"/>
        <end position="22"/>
    </location>
</feature>